<keyword evidence="2" id="KW-0472">Membrane</keyword>
<dbReference type="InterPro" id="IPR008914">
    <property type="entry name" value="PEBP"/>
</dbReference>
<dbReference type="SUPFAM" id="SSF49777">
    <property type="entry name" value="PEBP-like"/>
    <property type="match status" value="1"/>
</dbReference>
<evidence type="ECO:0000313" key="4">
    <source>
        <dbReference type="Proteomes" id="UP001642360"/>
    </source>
</evidence>
<dbReference type="EMBL" id="CAUOFW020001344">
    <property type="protein sequence ID" value="CAK9143868.1"/>
    <property type="molecule type" value="Genomic_DNA"/>
</dbReference>
<evidence type="ECO:0008006" key="5">
    <source>
        <dbReference type="Google" id="ProtNLM"/>
    </source>
</evidence>
<reference evidence="3 4" key="1">
    <citation type="submission" date="2024-02" db="EMBL/GenBank/DDBJ databases">
        <authorList>
            <person name="Vignale AGUSTIN F."/>
            <person name="Sosa J E."/>
            <person name="Modenutti C."/>
        </authorList>
    </citation>
    <scope>NUCLEOTIDE SEQUENCE [LARGE SCALE GENOMIC DNA]</scope>
</reference>
<organism evidence="3 4">
    <name type="scientific">Ilex paraguariensis</name>
    <name type="common">yerba mate</name>
    <dbReference type="NCBI Taxonomy" id="185542"/>
    <lineage>
        <taxon>Eukaryota</taxon>
        <taxon>Viridiplantae</taxon>
        <taxon>Streptophyta</taxon>
        <taxon>Embryophyta</taxon>
        <taxon>Tracheophyta</taxon>
        <taxon>Spermatophyta</taxon>
        <taxon>Magnoliopsida</taxon>
        <taxon>eudicotyledons</taxon>
        <taxon>Gunneridae</taxon>
        <taxon>Pentapetalae</taxon>
        <taxon>asterids</taxon>
        <taxon>campanulids</taxon>
        <taxon>Aquifoliales</taxon>
        <taxon>Aquifoliaceae</taxon>
        <taxon>Ilex</taxon>
    </lineage>
</organism>
<gene>
    <name evidence="3" type="ORF">ILEXP_LOCUS11604</name>
</gene>
<keyword evidence="2" id="KW-1133">Transmembrane helix</keyword>
<dbReference type="Pfam" id="PF01161">
    <property type="entry name" value="PBP"/>
    <property type="match status" value="1"/>
</dbReference>
<keyword evidence="4" id="KW-1185">Reference proteome</keyword>
<dbReference type="Gene3D" id="3.90.280.10">
    <property type="entry name" value="PEBP-like"/>
    <property type="match status" value="1"/>
</dbReference>
<dbReference type="PANTHER" id="PTHR30289:SF1">
    <property type="entry name" value="PEBP (PHOSPHATIDYLETHANOLAMINE-BINDING PROTEIN) FAMILY PROTEIN"/>
    <property type="match status" value="1"/>
</dbReference>
<evidence type="ECO:0000256" key="2">
    <source>
        <dbReference type="SAM" id="Phobius"/>
    </source>
</evidence>
<feature type="transmembrane region" description="Helical" evidence="2">
    <location>
        <begin position="145"/>
        <end position="163"/>
    </location>
</feature>
<comment type="caution">
    <text evidence="3">The sequence shown here is derived from an EMBL/GenBank/DDBJ whole genome shotgun (WGS) entry which is preliminary data.</text>
</comment>
<sequence>MANEFRLVSPGKDHEGRLPRKYTSDGQGALKNISPPLEWYNVPEGTKRLALVVEDIDAPDPDGPIVPWTHWVVANIPPTLKDLPEGFSKKEDEMGGEYAEIKEGNNDWKVPGGAARSCRRRGIGSSSSSMHWMMISCILDMRFRFGYGFLFGSLVCVTSCYIMEAYFMYNIIMIFGDGTIDGITGDEGEAVGGNKGACDWGGASGGKILIIWFFNFVCPE</sequence>
<dbReference type="PANTHER" id="PTHR30289">
    <property type="entry name" value="UNCHARACTERIZED PROTEIN YBCL-RELATED"/>
    <property type="match status" value="1"/>
</dbReference>
<proteinExistence type="predicted"/>
<accession>A0ABC8RFY1</accession>
<dbReference type="InterPro" id="IPR005247">
    <property type="entry name" value="YbhB_YbcL/LppC-like"/>
</dbReference>
<dbReference type="CDD" id="cd00865">
    <property type="entry name" value="PEBP_bact_arch"/>
    <property type="match status" value="1"/>
</dbReference>
<dbReference type="AlphaFoldDB" id="A0ABC8RFY1"/>
<protein>
    <recommendedName>
        <fullName evidence="5">Phosphatidylethanolamine-binding protein</fullName>
    </recommendedName>
</protein>
<evidence type="ECO:0000313" key="3">
    <source>
        <dbReference type="EMBL" id="CAK9143868.1"/>
    </source>
</evidence>
<feature type="region of interest" description="Disordered" evidence="1">
    <location>
        <begin position="1"/>
        <end position="27"/>
    </location>
</feature>
<evidence type="ECO:0000256" key="1">
    <source>
        <dbReference type="SAM" id="MobiDB-lite"/>
    </source>
</evidence>
<name>A0ABC8RFY1_9AQUA</name>
<keyword evidence="2" id="KW-0812">Transmembrane</keyword>
<dbReference type="Proteomes" id="UP001642360">
    <property type="component" value="Unassembled WGS sequence"/>
</dbReference>
<dbReference type="NCBIfam" id="TIGR00481">
    <property type="entry name" value="YbhB/YbcL family Raf kinase inhibitor-like protein"/>
    <property type="match status" value="1"/>
</dbReference>
<dbReference type="InterPro" id="IPR036610">
    <property type="entry name" value="PEBP-like_sf"/>
</dbReference>